<protein>
    <submittedName>
        <fullName evidence="1">Uncharacterized protein</fullName>
    </submittedName>
</protein>
<evidence type="ECO:0000313" key="2">
    <source>
        <dbReference type="Proteomes" id="UP001158067"/>
    </source>
</evidence>
<dbReference type="Proteomes" id="UP001158067">
    <property type="component" value="Unassembled WGS sequence"/>
</dbReference>
<evidence type="ECO:0000313" key="1">
    <source>
        <dbReference type="EMBL" id="SMP69704.1"/>
    </source>
</evidence>
<dbReference type="EMBL" id="FXUG01000012">
    <property type="protein sequence ID" value="SMP69704.1"/>
    <property type="molecule type" value="Genomic_DNA"/>
</dbReference>
<gene>
    <name evidence="1" type="ORF">SAMN06265222_11293</name>
</gene>
<name>A0ABY1QFE0_9BACT</name>
<sequence>MKHLKEGQSFGSSGVIFIRSDFAEAGFTIDTVGKETMRVTRATGRKPRSEVLTFRMNDIPGVVCSRLPVDGVNETNHLISLVNSTTLMSWKYDLLFVHLL</sequence>
<reference evidence="1 2" key="1">
    <citation type="submission" date="2017-05" db="EMBL/GenBank/DDBJ databases">
        <authorList>
            <person name="Varghese N."/>
            <person name="Submissions S."/>
        </authorList>
    </citation>
    <scope>NUCLEOTIDE SEQUENCE [LARGE SCALE GENOMIC DNA]</scope>
    <source>
        <strain evidence="1 2">DSM 25457</strain>
    </source>
</reference>
<keyword evidence="2" id="KW-1185">Reference proteome</keyword>
<organism evidence="1 2">
    <name type="scientific">Neorhodopirellula lusitana</name>
    <dbReference type="NCBI Taxonomy" id="445327"/>
    <lineage>
        <taxon>Bacteria</taxon>
        <taxon>Pseudomonadati</taxon>
        <taxon>Planctomycetota</taxon>
        <taxon>Planctomycetia</taxon>
        <taxon>Pirellulales</taxon>
        <taxon>Pirellulaceae</taxon>
        <taxon>Neorhodopirellula</taxon>
    </lineage>
</organism>
<comment type="caution">
    <text evidence="1">The sequence shown here is derived from an EMBL/GenBank/DDBJ whole genome shotgun (WGS) entry which is preliminary data.</text>
</comment>
<accession>A0ABY1QFE0</accession>
<dbReference type="RefSeq" id="WP_283434229.1">
    <property type="nucleotide sequence ID" value="NZ_FXUG01000012.1"/>
</dbReference>
<proteinExistence type="predicted"/>